<dbReference type="OrthoDB" id="694709at2759"/>
<evidence type="ECO:0000256" key="1">
    <source>
        <dbReference type="ARBA" id="ARBA00004167"/>
    </source>
</evidence>
<evidence type="ECO:0000256" key="2">
    <source>
        <dbReference type="ARBA" id="ARBA00022692"/>
    </source>
</evidence>
<sequence length="347" mass="39557">MSRSHEGYWPFGHFSSTFKMIFPNGFSLSPKYYSLLHSFEVTLSGRLKKLKPQGSSDVLSLLWMRDAIESLSETHTDIKSLITDLQFPINNWDNKWMDIYLDSSAKLLDICIAFSAKMSRIDQGHLFHKYVLHVLDFSCDSTSVSEQNIKQVRKSLYDWMQHINNSSPRFNNSLVVLQELITSLDMTKVKNSSKGKVLTYAMYGARVHTIFVCTVLWSALSGSQTLLVDLAVPEKFLWTEAFNDLQNKVTGQIRSYFPYERPVVLKEVAAVDQCVENILSLISKVDENKRECCKTAETLQCHVLNLSESSKNLAHRLDLVSNQMGNFFQIVLSGRDALLCNLQNSDI</sequence>
<evidence type="ECO:0000313" key="7">
    <source>
        <dbReference type="Proteomes" id="UP000036987"/>
    </source>
</evidence>
<gene>
    <name evidence="6" type="ORF">ZOSMA_71G00340</name>
</gene>
<dbReference type="STRING" id="29655.A0A0K9NSI9"/>
<dbReference type="GO" id="GO:0016020">
    <property type="term" value="C:membrane"/>
    <property type="evidence" value="ECO:0007669"/>
    <property type="project" value="UniProtKB-SubCell"/>
</dbReference>
<comment type="subcellular location">
    <subcellularLocation>
        <location evidence="1">Membrane</location>
        <topology evidence="1">Single-pass membrane protein</topology>
    </subcellularLocation>
</comment>
<dbReference type="InterPro" id="IPR008511">
    <property type="entry name" value="ROH1-like"/>
</dbReference>
<evidence type="ECO:0000256" key="5">
    <source>
        <dbReference type="ARBA" id="ARBA00035114"/>
    </source>
</evidence>
<dbReference type="Pfam" id="PF05633">
    <property type="entry name" value="ROH1-like"/>
    <property type="match status" value="1"/>
</dbReference>
<name>A0A0K9NSI9_ZOSMR</name>
<dbReference type="Proteomes" id="UP000036987">
    <property type="component" value="Unassembled WGS sequence"/>
</dbReference>
<proteinExistence type="inferred from homology"/>
<keyword evidence="7" id="KW-1185">Reference proteome</keyword>
<dbReference type="PANTHER" id="PTHR31509">
    <property type="entry name" value="BPS1-LIKE PROTEIN"/>
    <property type="match status" value="1"/>
</dbReference>
<evidence type="ECO:0000256" key="4">
    <source>
        <dbReference type="ARBA" id="ARBA00023136"/>
    </source>
</evidence>
<reference evidence="7" key="1">
    <citation type="journal article" date="2016" name="Nature">
        <title>The genome of the seagrass Zostera marina reveals angiosperm adaptation to the sea.</title>
        <authorList>
            <person name="Olsen J.L."/>
            <person name="Rouze P."/>
            <person name="Verhelst B."/>
            <person name="Lin Y.-C."/>
            <person name="Bayer T."/>
            <person name="Collen J."/>
            <person name="Dattolo E."/>
            <person name="De Paoli E."/>
            <person name="Dittami S."/>
            <person name="Maumus F."/>
            <person name="Michel G."/>
            <person name="Kersting A."/>
            <person name="Lauritano C."/>
            <person name="Lohaus R."/>
            <person name="Toepel M."/>
            <person name="Tonon T."/>
            <person name="Vanneste K."/>
            <person name="Amirebrahimi M."/>
            <person name="Brakel J."/>
            <person name="Bostroem C."/>
            <person name="Chovatia M."/>
            <person name="Grimwood J."/>
            <person name="Jenkins J.W."/>
            <person name="Jueterbock A."/>
            <person name="Mraz A."/>
            <person name="Stam W.T."/>
            <person name="Tice H."/>
            <person name="Bornberg-Bauer E."/>
            <person name="Green P.J."/>
            <person name="Pearson G.A."/>
            <person name="Procaccini G."/>
            <person name="Duarte C.M."/>
            <person name="Schmutz J."/>
            <person name="Reusch T.B.H."/>
            <person name="Van de Peer Y."/>
        </authorList>
    </citation>
    <scope>NUCLEOTIDE SEQUENCE [LARGE SCALE GENOMIC DNA]</scope>
    <source>
        <strain evidence="7">cv. Finnish</strain>
    </source>
</reference>
<organism evidence="6 7">
    <name type="scientific">Zostera marina</name>
    <name type="common">Eelgrass</name>
    <dbReference type="NCBI Taxonomy" id="29655"/>
    <lineage>
        <taxon>Eukaryota</taxon>
        <taxon>Viridiplantae</taxon>
        <taxon>Streptophyta</taxon>
        <taxon>Embryophyta</taxon>
        <taxon>Tracheophyta</taxon>
        <taxon>Spermatophyta</taxon>
        <taxon>Magnoliopsida</taxon>
        <taxon>Liliopsida</taxon>
        <taxon>Zosteraceae</taxon>
        <taxon>Zostera</taxon>
    </lineage>
</organism>
<evidence type="ECO:0008006" key="8">
    <source>
        <dbReference type="Google" id="ProtNLM"/>
    </source>
</evidence>
<dbReference type="EMBL" id="LFYR01001841">
    <property type="protein sequence ID" value="KMZ58960.1"/>
    <property type="molecule type" value="Genomic_DNA"/>
</dbReference>
<dbReference type="OMA" id="GWRQHIG"/>
<evidence type="ECO:0000313" key="6">
    <source>
        <dbReference type="EMBL" id="KMZ58960.1"/>
    </source>
</evidence>
<evidence type="ECO:0000256" key="3">
    <source>
        <dbReference type="ARBA" id="ARBA00022989"/>
    </source>
</evidence>
<accession>A0A0K9NSI9</accession>
<comment type="similarity">
    <text evidence="5">Belongs to the ROH1 family.</text>
</comment>
<comment type="caution">
    <text evidence="6">The sequence shown here is derived from an EMBL/GenBank/DDBJ whole genome shotgun (WGS) entry which is preliminary data.</text>
</comment>
<keyword evidence="3" id="KW-1133">Transmembrane helix</keyword>
<dbReference type="AlphaFoldDB" id="A0A0K9NSI9"/>
<keyword evidence="2" id="KW-0812">Transmembrane</keyword>
<keyword evidence="4" id="KW-0472">Membrane</keyword>
<protein>
    <recommendedName>
        <fullName evidence="8">Protein BPS1, chloroplastic</fullName>
    </recommendedName>
</protein>